<feature type="transmembrane region" description="Helical" evidence="1">
    <location>
        <begin position="114"/>
        <end position="133"/>
    </location>
</feature>
<keyword evidence="1" id="KW-0812">Transmembrane</keyword>
<name>A0ABT0HS21_9BACT</name>
<dbReference type="Proteomes" id="UP001202180">
    <property type="component" value="Unassembled WGS sequence"/>
</dbReference>
<feature type="transmembrane region" description="Helical" evidence="1">
    <location>
        <begin position="258"/>
        <end position="278"/>
    </location>
</feature>
<feature type="transmembrane region" description="Helical" evidence="1">
    <location>
        <begin position="358"/>
        <end position="380"/>
    </location>
</feature>
<evidence type="ECO:0000313" key="3">
    <source>
        <dbReference type="Proteomes" id="UP001202180"/>
    </source>
</evidence>
<feature type="transmembrane region" description="Helical" evidence="1">
    <location>
        <begin position="223"/>
        <end position="246"/>
    </location>
</feature>
<dbReference type="EMBL" id="JALPRF010000005">
    <property type="protein sequence ID" value="MCK8494937.1"/>
    <property type="molecule type" value="Genomic_DNA"/>
</dbReference>
<keyword evidence="1" id="KW-0472">Membrane</keyword>
<feature type="transmembrane region" description="Helical" evidence="1">
    <location>
        <begin position="80"/>
        <end position="102"/>
    </location>
</feature>
<keyword evidence="3" id="KW-1185">Reference proteome</keyword>
<organism evidence="2 3">
    <name type="scientific">Spirosoma liriopis</name>
    <dbReference type="NCBI Taxonomy" id="2937440"/>
    <lineage>
        <taxon>Bacteria</taxon>
        <taxon>Pseudomonadati</taxon>
        <taxon>Bacteroidota</taxon>
        <taxon>Cytophagia</taxon>
        <taxon>Cytophagales</taxon>
        <taxon>Cytophagaceae</taxon>
        <taxon>Spirosoma</taxon>
    </lineage>
</organism>
<feature type="transmembrane region" description="Helical" evidence="1">
    <location>
        <begin position="169"/>
        <end position="188"/>
    </location>
</feature>
<dbReference type="RefSeq" id="WP_248479560.1">
    <property type="nucleotide sequence ID" value="NZ_JALPRF010000005.1"/>
</dbReference>
<dbReference type="PANTHER" id="PTHR31061:SF24">
    <property type="entry name" value="LD22376P"/>
    <property type="match status" value="1"/>
</dbReference>
<accession>A0ABT0HS21</accession>
<evidence type="ECO:0000313" key="2">
    <source>
        <dbReference type="EMBL" id="MCK8494937.1"/>
    </source>
</evidence>
<reference evidence="2 3" key="1">
    <citation type="submission" date="2022-04" db="EMBL/GenBank/DDBJ databases">
        <title>Spirosoma sp. strain RP8 genome sequencing and assembly.</title>
        <authorList>
            <person name="Jung Y."/>
        </authorList>
    </citation>
    <scope>NUCLEOTIDE SEQUENCE [LARGE SCALE GENOMIC DNA]</scope>
    <source>
        <strain evidence="2 3">RP8</strain>
    </source>
</reference>
<dbReference type="PANTHER" id="PTHR31061">
    <property type="entry name" value="LD22376P"/>
    <property type="match status" value="1"/>
</dbReference>
<gene>
    <name evidence="2" type="ORF">M0L20_23910</name>
</gene>
<sequence>MLTDLSAEQAKTEPNQLPLDSSAPFRLQSLDTLRGFDMFWIAGGDKLVHVLADVTGWGWALVVADQFTHVYWHGFHAYDLIFPLFLFLAGVSTPFSLGSRLEKGVSPNLLTRKVIQRGAVLVLLGILYNNGLFKTEWTHMRYPSVLGRIGLAGMFAQLIYLYASRRSQYVWFAGLLIGYWLIIQLVPVPGCGSGLITPECNPATYLDKTLLPGRMYNEVYDPVGILSTLPAIATALLGIFAGNLLRTPEQTMSRSRKAMWLTGSGLVCLVVALGWNQVFPINKILWSSSFVMLTGSFSLLLLALFYSIIDILHWRRWTFFFIVIGMNSIVIYMIGGFVDFRYTAKALFGGMLSFFPEPVQAVGLVIATIAVLWSFMYVLYKQKWFLRL</sequence>
<keyword evidence="1" id="KW-1133">Transmembrane helix</keyword>
<feature type="transmembrane region" description="Helical" evidence="1">
    <location>
        <begin position="284"/>
        <end position="305"/>
    </location>
</feature>
<feature type="transmembrane region" description="Helical" evidence="1">
    <location>
        <begin position="145"/>
        <end position="162"/>
    </location>
</feature>
<feature type="transmembrane region" description="Helical" evidence="1">
    <location>
        <begin position="317"/>
        <end position="338"/>
    </location>
</feature>
<proteinExistence type="predicted"/>
<protein>
    <submittedName>
        <fullName evidence="2">DUF5009 domain-containing protein</fullName>
    </submittedName>
</protein>
<evidence type="ECO:0000256" key="1">
    <source>
        <dbReference type="SAM" id="Phobius"/>
    </source>
</evidence>
<comment type="caution">
    <text evidence="2">The sequence shown here is derived from an EMBL/GenBank/DDBJ whole genome shotgun (WGS) entry which is preliminary data.</text>
</comment>